<dbReference type="InterPro" id="IPR032071">
    <property type="entry name" value="DUF4806"/>
</dbReference>
<dbReference type="Proteomes" id="UP000007819">
    <property type="component" value="Chromosome X"/>
</dbReference>
<dbReference type="PANTHER" id="PTHR34153">
    <property type="entry name" value="SI:CH211-262H13.3-RELATED-RELATED"/>
    <property type="match status" value="1"/>
</dbReference>
<accession>A0A8R2H494</accession>
<dbReference type="GeneID" id="107882650"/>
<dbReference type="KEGG" id="api:107882650"/>
<reference evidence="3" key="1">
    <citation type="submission" date="2010-06" db="EMBL/GenBank/DDBJ databases">
        <authorList>
            <person name="Jiang H."/>
            <person name="Abraham K."/>
            <person name="Ali S."/>
            <person name="Alsbrooks S.L."/>
            <person name="Anim B.N."/>
            <person name="Anosike U.S."/>
            <person name="Attaway T."/>
            <person name="Bandaranaike D.P."/>
            <person name="Battles P.K."/>
            <person name="Bell S.N."/>
            <person name="Bell A.V."/>
            <person name="Beltran B."/>
            <person name="Bickham C."/>
            <person name="Bustamante Y."/>
            <person name="Caleb T."/>
            <person name="Canada A."/>
            <person name="Cardenas V."/>
            <person name="Carter K."/>
            <person name="Chacko J."/>
            <person name="Chandrabose M.N."/>
            <person name="Chavez D."/>
            <person name="Chavez A."/>
            <person name="Chen L."/>
            <person name="Chu H.-S."/>
            <person name="Claassen K.J."/>
            <person name="Cockrell R."/>
            <person name="Collins M."/>
            <person name="Cooper J.A."/>
            <person name="Cree A."/>
            <person name="Curry S.M."/>
            <person name="Da Y."/>
            <person name="Dao M.D."/>
            <person name="Das B."/>
            <person name="Davila M.-L."/>
            <person name="Davy-Carroll L."/>
            <person name="Denson S."/>
            <person name="Dinh H."/>
            <person name="Ebong V.E."/>
            <person name="Edwards J.R."/>
            <person name="Egan A."/>
            <person name="El-Daye J."/>
            <person name="Escobedo L."/>
            <person name="Fernandez S."/>
            <person name="Fernando P.R."/>
            <person name="Flagg N."/>
            <person name="Forbes L.D."/>
            <person name="Fowler R.G."/>
            <person name="Fu Q."/>
            <person name="Gabisi R.A."/>
            <person name="Ganer J."/>
            <person name="Garbino Pronczuk A."/>
            <person name="Garcia R.M."/>
            <person name="Garner T."/>
            <person name="Garrett T.E."/>
            <person name="Gonzalez D.A."/>
            <person name="Hamid H."/>
            <person name="Hawkins E.S."/>
            <person name="Hirani K."/>
            <person name="Hogues M.E."/>
            <person name="Hollins B."/>
            <person name="Hsiao C.-H."/>
            <person name="Jabil R."/>
            <person name="James M.L."/>
            <person name="Jhangiani S.N."/>
            <person name="Johnson B."/>
            <person name="Johnson Q."/>
            <person name="Joshi V."/>
            <person name="Kalu J.B."/>
            <person name="Kam C."/>
            <person name="Kashfia A."/>
            <person name="Keebler J."/>
            <person name="Kisamo H."/>
            <person name="Kovar C.L."/>
            <person name="Lago L.A."/>
            <person name="Lai C.-Y."/>
            <person name="Laidlaw J."/>
            <person name="Lara F."/>
            <person name="Le T.-K."/>
            <person name="Lee S.L."/>
            <person name="Legall F.H."/>
            <person name="Lemon S.J."/>
            <person name="Lewis L.R."/>
            <person name="Li B."/>
            <person name="Liu Y."/>
            <person name="Liu Y.-S."/>
            <person name="Lopez J."/>
            <person name="Lozado R.J."/>
            <person name="Lu J."/>
            <person name="Madu R.C."/>
            <person name="Maheshwari M."/>
            <person name="Maheshwari R."/>
            <person name="Malloy K."/>
            <person name="Martinez E."/>
            <person name="Mathew T."/>
            <person name="Mercado I.C."/>
            <person name="Mercado C."/>
            <person name="Meyer B."/>
            <person name="Montgomery K."/>
            <person name="Morgan M.B."/>
            <person name="Munidasa M."/>
            <person name="Nazareth L.V."/>
            <person name="Nelson J."/>
            <person name="Ng B.M."/>
            <person name="Nguyen N.B."/>
            <person name="Nguyen P.Q."/>
            <person name="Nguyen T."/>
            <person name="Obregon M."/>
            <person name="Okwuonu G.O."/>
            <person name="Onwere C.G."/>
            <person name="Orozco G."/>
            <person name="Parra A."/>
            <person name="Patel S."/>
            <person name="Patil S."/>
            <person name="Perez A."/>
            <person name="Perez Y."/>
            <person name="Pham C."/>
            <person name="Primus E.L."/>
            <person name="Pu L.-L."/>
            <person name="Puazo M."/>
            <person name="Qin X."/>
            <person name="Quiroz J.B."/>
            <person name="Reese J."/>
            <person name="Richards S."/>
            <person name="Rives C.M."/>
            <person name="Robberts R."/>
            <person name="Ruiz S.J."/>
            <person name="Ruiz M.J."/>
            <person name="Santibanez J."/>
            <person name="Schneider B.W."/>
            <person name="Sisson I."/>
            <person name="Smith M."/>
            <person name="Sodergren E."/>
            <person name="Song X.-Z."/>
            <person name="Song B.B."/>
            <person name="Summersgill H."/>
            <person name="Thelus R."/>
            <person name="Thornton R.D."/>
            <person name="Trejos Z.Y."/>
            <person name="Usmani K."/>
            <person name="Vattathil S."/>
            <person name="Villasana D."/>
            <person name="Walker D.L."/>
            <person name="Wang S."/>
            <person name="Wang K."/>
            <person name="White C.S."/>
            <person name="Williams A.C."/>
            <person name="Williamson J."/>
            <person name="Wilson K."/>
            <person name="Woghiren I.O."/>
            <person name="Woodworth J.R."/>
            <person name="Worley K.C."/>
            <person name="Wright R.A."/>
            <person name="Wu W."/>
            <person name="Young L."/>
            <person name="Zhang L."/>
            <person name="Zhang J."/>
            <person name="Zhu Y."/>
            <person name="Muzny D.M."/>
            <person name="Weinstock G."/>
            <person name="Gibbs R.A."/>
        </authorList>
    </citation>
    <scope>NUCLEOTIDE SEQUENCE [LARGE SCALE GENOMIC DNA]</scope>
    <source>
        <strain evidence="3">LSR1</strain>
    </source>
</reference>
<evidence type="ECO:0000259" key="1">
    <source>
        <dbReference type="Pfam" id="PF16064"/>
    </source>
</evidence>
<keyword evidence="3" id="KW-1185">Reference proteome</keyword>
<dbReference type="Pfam" id="PF16064">
    <property type="entry name" value="DUF4806"/>
    <property type="match status" value="1"/>
</dbReference>
<reference evidence="2" key="2">
    <citation type="submission" date="2022-06" db="UniProtKB">
        <authorList>
            <consortium name="EnsemblMetazoa"/>
        </authorList>
    </citation>
    <scope>IDENTIFICATION</scope>
</reference>
<name>A0A8R2H494_ACYPI</name>
<dbReference type="AlphaFoldDB" id="A0A8R2H494"/>
<organism evidence="2 3">
    <name type="scientific">Acyrthosiphon pisum</name>
    <name type="common">Pea aphid</name>
    <dbReference type="NCBI Taxonomy" id="7029"/>
    <lineage>
        <taxon>Eukaryota</taxon>
        <taxon>Metazoa</taxon>
        <taxon>Ecdysozoa</taxon>
        <taxon>Arthropoda</taxon>
        <taxon>Hexapoda</taxon>
        <taxon>Insecta</taxon>
        <taxon>Pterygota</taxon>
        <taxon>Neoptera</taxon>
        <taxon>Paraneoptera</taxon>
        <taxon>Hemiptera</taxon>
        <taxon>Sternorrhyncha</taxon>
        <taxon>Aphidomorpha</taxon>
        <taxon>Aphidoidea</taxon>
        <taxon>Aphididae</taxon>
        <taxon>Macrosiphini</taxon>
        <taxon>Acyrthosiphon</taxon>
    </lineage>
</organism>
<evidence type="ECO:0000313" key="3">
    <source>
        <dbReference type="Proteomes" id="UP000007819"/>
    </source>
</evidence>
<protein>
    <recommendedName>
        <fullName evidence="1">DUF4806 domain-containing protein</fullName>
    </recommendedName>
</protein>
<dbReference type="OrthoDB" id="6602609at2759"/>
<feature type="domain" description="DUF4806" evidence="1">
    <location>
        <begin position="48"/>
        <end position="122"/>
    </location>
</feature>
<proteinExistence type="predicted"/>
<dbReference type="PANTHER" id="PTHR34153:SF2">
    <property type="entry name" value="SI:CH211-262H13.3-RELATED"/>
    <property type="match status" value="1"/>
</dbReference>
<evidence type="ECO:0000313" key="2">
    <source>
        <dbReference type="EnsemblMetazoa" id="XP_016656779.1"/>
    </source>
</evidence>
<sequence>MAFLKIELKQIQSSQLVILERLDSIQLQLGDQPRVYDKNISINMLNECSLPIDNITDLQTFEDKIAGDSEFRTCLVKELTYIGGKHTKAMVRRIMAKLCTNELLQHYSYNGKKGNIPFCSLSICSVIFEAVKKQGKFKNVCQDEIEETIKYVLVQAPFTIKRLLQKTSTKSNK</sequence>
<dbReference type="EnsemblMetazoa" id="XM_016801290.2">
    <property type="protein sequence ID" value="XP_016656779.1"/>
    <property type="gene ID" value="LOC107882650"/>
</dbReference>
<dbReference type="RefSeq" id="XP_016656779.1">
    <property type="nucleotide sequence ID" value="XM_016801290.2"/>
</dbReference>